<feature type="region of interest" description="Disordered" evidence="1">
    <location>
        <begin position="98"/>
        <end position="125"/>
    </location>
</feature>
<evidence type="ECO:0000313" key="4">
    <source>
        <dbReference type="Proteomes" id="UP000587991"/>
    </source>
</evidence>
<organism evidence="3 4">
    <name type="scientific">Leeia aquatica</name>
    <dbReference type="NCBI Taxonomy" id="2725557"/>
    <lineage>
        <taxon>Bacteria</taxon>
        <taxon>Pseudomonadati</taxon>
        <taxon>Pseudomonadota</taxon>
        <taxon>Betaproteobacteria</taxon>
        <taxon>Neisseriales</taxon>
        <taxon>Leeiaceae</taxon>
        <taxon>Leeia</taxon>
    </lineage>
</organism>
<dbReference type="RefSeq" id="WP_168877567.1">
    <property type="nucleotide sequence ID" value="NZ_JABAIM010000002.1"/>
</dbReference>
<dbReference type="EMBL" id="JABAIM010000002">
    <property type="protein sequence ID" value="NLR75941.1"/>
    <property type="molecule type" value="Genomic_DNA"/>
</dbReference>
<feature type="compositionally biased region" description="Basic and acidic residues" evidence="1">
    <location>
        <begin position="98"/>
        <end position="107"/>
    </location>
</feature>
<proteinExistence type="predicted"/>
<dbReference type="AlphaFoldDB" id="A0A847S287"/>
<dbReference type="Proteomes" id="UP000587991">
    <property type="component" value="Unassembled WGS sequence"/>
</dbReference>
<sequence length="125" mass="13807">MNKHWMIAGLLLAALNSQAEQIRTGTVLGSAIGGALGAAVGHDMGDRDGAILGAAIGGGAGAYIGHRLDQPKREPVRERVVYVDRPVRERVVYVERPERRYQPDRFPGRGRHLGHYKHHRHDDDD</sequence>
<evidence type="ECO:0000313" key="3">
    <source>
        <dbReference type="EMBL" id="NLR75941.1"/>
    </source>
</evidence>
<comment type="caution">
    <text evidence="3">The sequence shown here is derived from an EMBL/GenBank/DDBJ whole genome shotgun (WGS) entry which is preliminary data.</text>
</comment>
<accession>A0A847S287</accession>
<gene>
    <name evidence="3" type="ORF">HF682_12305</name>
</gene>
<dbReference type="InterPro" id="IPR039567">
    <property type="entry name" value="Gly-zipper"/>
</dbReference>
<keyword evidence="4" id="KW-1185">Reference proteome</keyword>
<evidence type="ECO:0000259" key="2">
    <source>
        <dbReference type="Pfam" id="PF13488"/>
    </source>
</evidence>
<name>A0A847S287_9NEIS</name>
<feature type="domain" description="Glycine zipper" evidence="2">
    <location>
        <begin position="25"/>
        <end position="70"/>
    </location>
</feature>
<reference evidence="3 4" key="1">
    <citation type="submission" date="2020-04" db="EMBL/GenBank/DDBJ databases">
        <title>Draft genome of Leeia sp. IMCC25680.</title>
        <authorList>
            <person name="Song J."/>
            <person name="Cho J.-C."/>
        </authorList>
    </citation>
    <scope>NUCLEOTIDE SEQUENCE [LARGE SCALE GENOMIC DNA]</scope>
    <source>
        <strain evidence="3 4">IMCC25680</strain>
    </source>
</reference>
<protein>
    <submittedName>
        <fullName evidence="3">Glycine zipper 2TM domain-containing protein</fullName>
    </submittedName>
</protein>
<feature type="compositionally biased region" description="Basic residues" evidence="1">
    <location>
        <begin position="108"/>
        <end position="125"/>
    </location>
</feature>
<evidence type="ECO:0000256" key="1">
    <source>
        <dbReference type="SAM" id="MobiDB-lite"/>
    </source>
</evidence>
<dbReference type="Pfam" id="PF13488">
    <property type="entry name" value="Gly-zipper_Omp"/>
    <property type="match status" value="1"/>
</dbReference>